<accession>A0A6G1XB76</accession>
<protein>
    <submittedName>
        <fullName evidence="2">Alpha/beta fold hydrolase</fullName>
    </submittedName>
</protein>
<dbReference type="InterPro" id="IPR029058">
    <property type="entry name" value="AB_hydrolase_fold"/>
</dbReference>
<keyword evidence="3" id="KW-1185">Reference proteome</keyword>
<dbReference type="Pfam" id="PF12697">
    <property type="entry name" value="Abhydrolase_6"/>
    <property type="match status" value="1"/>
</dbReference>
<gene>
    <name evidence="2" type="ORF">GH754_17885</name>
</gene>
<sequence length="238" mass="27064">MLSTFVLVHGAFQGKWVWRKINPMLQQLGHKVITFDLPGHGRDDFPQSKVTLKSYTDRLCHILDEAIEPVILVGHSMGGMIMSQAAEYRPHKIKKLIFLAAMVPKNGETLMDINQQDQHALPLPVSISEDQRLLEIDASATKEHFFAACTDEDTAEAQKKLCNQALEPFVTPVQLTDNKFNHLPKIYIETLMDQAISIDFQRELQNKSSFEKIYKIPSDHSPFFSYPDELVSILDEIA</sequence>
<keyword evidence="2" id="KW-0378">Hydrolase</keyword>
<evidence type="ECO:0000259" key="1">
    <source>
        <dbReference type="Pfam" id="PF12697"/>
    </source>
</evidence>
<proteinExistence type="predicted"/>
<dbReference type="AlphaFoldDB" id="A0A6G1XB76"/>
<evidence type="ECO:0000313" key="3">
    <source>
        <dbReference type="Proteomes" id="UP000480185"/>
    </source>
</evidence>
<dbReference type="PANTHER" id="PTHR10992">
    <property type="entry name" value="METHYLESTERASE FAMILY MEMBER"/>
    <property type="match status" value="1"/>
</dbReference>
<dbReference type="InterPro" id="IPR000073">
    <property type="entry name" value="AB_hydrolase_1"/>
</dbReference>
<dbReference type="PANTHER" id="PTHR10992:SF1086">
    <property type="entry name" value="AB HYDROLASE-1 DOMAIN-CONTAINING PROTEIN"/>
    <property type="match status" value="1"/>
</dbReference>
<dbReference type="Proteomes" id="UP000480185">
    <property type="component" value="Unassembled WGS sequence"/>
</dbReference>
<dbReference type="PRINTS" id="PR00111">
    <property type="entry name" value="ABHYDROLASE"/>
</dbReference>
<dbReference type="InterPro" id="IPR045889">
    <property type="entry name" value="MES/HNL"/>
</dbReference>
<dbReference type="EMBL" id="WJNH01000016">
    <property type="protein sequence ID" value="MRG88130.1"/>
    <property type="molecule type" value="Genomic_DNA"/>
</dbReference>
<dbReference type="Gene3D" id="3.40.50.1820">
    <property type="entry name" value="alpha/beta hydrolase"/>
    <property type="match status" value="1"/>
</dbReference>
<comment type="caution">
    <text evidence="2">The sequence shown here is derived from an EMBL/GenBank/DDBJ whole genome shotgun (WGS) entry which is preliminary data.</text>
</comment>
<name>A0A6G1XB76_9BACI</name>
<reference evidence="2 3" key="1">
    <citation type="submission" date="2019-11" db="EMBL/GenBank/DDBJ databases">
        <authorList>
            <person name="Li J."/>
        </authorList>
    </citation>
    <scope>NUCLEOTIDE SEQUENCE [LARGE SCALE GENOMIC DNA]</scope>
    <source>
        <strain evidence="2 3">J4</strain>
    </source>
</reference>
<dbReference type="InterPro" id="IPR000639">
    <property type="entry name" value="Epox_hydrolase-like"/>
</dbReference>
<dbReference type="GO" id="GO:0080030">
    <property type="term" value="F:methyl indole-3-acetate esterase activity"/>
    <property type="evidence" value="ECO:0007669"/>
    <property type="project" value="TreeGrafter"/>
</dbReference>
<organism evidence="2 3">
    <name type="scientific">Salinibacillus xinjiangensis</name>
    <dbReference type="NCBI Taxonomy" id="1229268"/>
    <lineage>
        <taxon>Bacteria</taxon>
        <taxon>Bacillati</taxon>
        <taxon>Bacillota</taxon>
        <taxon>Bacilli</taxon>
        <taxon>Bacillales</taxon>
        <taxon>Bacillaceae</taxon>
        <taxon>Salinibacillus</taxon>
    </lineage>
</organism>
<feature type="domain" description="AB hydrolase-1" evidence="1">
    <location>
        <begin position="5"/>
        <end position="231"/>
    </location>
</feature>
<dbReference type="SUPFAM" id="SSF53474">
    <property type="entry name" value="alpha/beta-Hydrolases"/>
    <property type="match status" value="1"/>
</dbReference>
<dbReference type="GO" id="GO:0080032">
    <property type="term" value="F:methyl jasmonate esterase activity"/>
    <property type="evidence" value="ECO:0007669"/>
    <property type="project" value="TreeGrafter"/>
</dbReference>
<evidence type="ECO:0000313" key="2">
    <source>
        <dbReference type="EMBL" id="MRG88130.1"/>
    </source>
</evidence>
<dbReference type="OrthoDB" id="9112061at2"/>
<dbReference type="PRINTS" id="PR00412">
    <property type="entry name" value="EPOXHYDRLASE"/>
</dbReference>